<dbReference type="AlphaFoldDB" id="A0A1X1I7D0"/>
<protein>
    <submittedName>
        <fullName evidence="1">Uncharacterized protein</fullName>
    </submittedName>
</protein>
<dbReference type="Proteomes" id="UP000193160">
    <property type="component" value="Unassembled WGS sequence"/>
</dbReference>
<dbReference type="InterPro" id="IPR058263">
    <property type="entry name" value="DUF7957"/>
</dbReference>
<accession>A0A1X1I7D0</accession>
<organism evidence="1 2">
    <name type="scientific">Streptococcus oralis subsp. oralis</name>
    <dbReference type="NCBI Taxonomy" id="1891914"/>
    <lineage>
        <taxon>Bacteria</taxon>
        <taxon>Bacillati</taxon>
        <taxon>Bacillota</taxon>
        <taxon>Bacilli</taxon>
        <taxon>Lactobacillales</taxon>
        <taxon>Streptococcaceae</taxon>
        <taxon>Streptococcus</taxon>
    </lineage>
</organism>
<dbReference type="EMBL" id="NCUT01000025">
    <property type="protein sequence ID" value="ORO73790.1"/>
    <property type="molecule type" value="Genomic_DNA"/>
</dbReference>
<dbReference type="Pfam" id="PF25857">
    <property type="entry name" value="DUF7957"/>
    <property type="match status" value="1"/>
</dbReference>
<proteinExistence type="predicted"/>
<reference evidence="1 2" key="1">
    <citation type="journal article" date="2016" name="Eur. J. Clin. Microbiol. Infect. Dis.">
        <title>Whole genome sequencing as a tool for phylogenetic analysis of clinical strains of Mitis group streptococci.</title>
        <authorList>
            <person name="Rasmussen L.H."/>
            <person name="Dargis R."/>
            <person name="Hojholt K."/>
            <person name="Christensen J.J."/>
            <person name="Skovgaard O."/>
            <person name="Justesen U.S."/>
            <person name="Rosenvinge F.S."/>
            <person name="Moser C."/>
            <person name="Lukjancenko O."/>
            <person name="Rasmussen S."/>
            <person name="Nielsen X.C."/>
        </authorList>
    </citation>
    <scope>NUCLEOTIDE SEQUENCE [LARGE SCALE GENOMIC DNA]</scope>
    <source>
        <strain evidence="1 2">B_007274_11</strain>
    </source>
</reference>
<keyword evidence="2" id="KW-1185">Reference proteome</keyword>
<evidence type="ECO:0000313" key="2">
    <source>
        <dbReference type="Proteomes" id="UP000193160"/>
    </source>
</evidence>
<evidence type="ECO:0000313" key="1">
    <source>
        <dbReference type="EMBL" id="ORO73790.1"/>
    </source>
</evidence>
<dbReference type="RefSeq" id="WP_084848996.1">
    <property type="nucleotide sequence ID" value="NZ_NCUI01000022.1"/>
</dbReference>
<sequence length="111" mass="13029">MVEYEKYNLIVNGKVVKCFKFEIRNIIEHGDEFIVLLEIPFDNDIEKNNILRVDASGNVVWTIDNSGYSNNIYPFEQMILREGWLYATDFYGRRLKVDIKTGKIVDMTISK</sequence>
<gene>
    <name evidence="1" type="ORF">B7712_01150</name>
</gene>
<comment type="caution">
    <text evidence="1">The sequence shown here is derived from an EMBL/GenBank/DDBJ whole genome shotgun (WGS) entry which is preliminary data.</text>
</comment>
<name>A0A1X1I7D0_STROR</name>